<reference evidence="3" key="1">
    <citation type="submission" date="2020-07" db="EMBL/GenBank/DDBJ databases">
        <title>Huge and variable diversity of episymbiotic CPR bacteria and DPANN archaea in groundwater ecosystems.</title>
        <authorList>
            <person name="He C.Y."/>
            <person name="Keren R."/>
            <person name="Whittaker M."/>
            <person name="Farag I.F."/>
            <person name="Doudna J."/>
            <person name="Cate J.H.D."/>
            <person name="Banfield J.F."/>
        </authorList>
    </citation>
    <scope>NUCLEOTIDE SEQUENCE</scope>
    <source>
        <strain evidence="3">NC_groundwater_1813_Pr3_B-0.1um_71_17</strain>
    </source>
</reference>
<comment type="caution">
    <text evidence="3">The sequence shown here is derived from an EMBL/GenBank/DDBJ whole genome shotgun (WGS) entry which is preliminary data.</text>
</comment>
<dbReference type="EMBL" id="JACRIW010000004">
    <property type="protein sequence ID" value="MBI5167929.1"/>
    <property type="molecule type" value="Genomic_DNA"/>
</dbReference>
<feature type="signal peptide" evidence="1">
    <location>
        <begin position="1"/>
        <end position="23"/>
    </location>
</feature>
<keyword evidence="1" id="KW-0732">Signal</keyword>
<evidence type="ECO:0000259" key="2">
    <source>
        <dbReference type="Pfam" id="PF18962"/>
    </source>
</evidence>
<evidence type="ECO:0000313" key="4">
    <source>
        <dbReference type="Proteomes" id="UP000696931"/>
    </source>
</evidence>
<evidence type="ECO:0000313" key="3">
    <source>
        <dbReference type="EMBL" id="MBI5167929.1"/>
    </source>
</evidence>
<feature type="domain" description="Secretion system C-terminal sorting" evidence="2">
    <location>
        <begin position="1175"/>
        <end position="1250"/>
    </location>
</feature>
<sequence length="1252" mass="132369">MTPATPRHAVALALAVTLAVAGARLLPAHAPAPSAAAPAATTPARITPDEAIARAVNTLAPVDGGFTLVHPRHTARFTREGVAFEARRGPRWSWTLRAAGVEGAESPAAPVAPATHDDAVTFERDGFVERYRPLARAIEQDFVLAHAPARRGDFVIEGAVASSGTFESGEHGWMWRDAEGVVSLGQVTVVDASGAKLAARMDVDAHSVRITVDGGALAAAAYPVTVDPEIGTNDFRISFMGPDGDLTYDGRNSAVAYNATNGEYLVVWEGDDDTPGNADGEFEIYAQRINASTGAAVGANDFRVSDMGTNGDTSSDATSPAVAWNATNNEYLVVWSGDDSTGVTANGEFEIFGQRLAGATGAEVGTNDFRISDMGPNFDPLYDAENPAVVWNSVNNEYLVVWEGDDNTFPLVNGESEIFAQRLAGATALEAGTNDFRVSDMGADGVVTAGAHAPALAYGAGQYLVVWSGDDGAPLADDEFEIWGQRLTASTGAETGTNDFRISDMGPDGDALYDAQDPAVAYAAGANTFFVVWSGDDNGPRLVEGEREIFGQLINATTGAETGTNDMRYSEMGPDGDPLFDARSPAVGFDSATSEYLISWEGDDKGSGLVSGEFEIFGQLVNASTGAESRANDFPMSNMGIPGHINVGAAAPAVCARTNGTIEYFVVWHADTDTLGLVDDEFEIYGQRLNGQGREQGTDDMRISDMGPDGDVDWDARFPQIAYNPADAEYLVVWEADDTTGALVDGETEIFGRRVSAVTGAPIGPLQFRISSMGPDGDPAYDAQDVAVTFDTTHRRWLVVWAGETNEGGLVNGEFEIYGQLLDPQGHEIGADDFRISDMGPDGDALYDAAHPRVAYNHLQDEFLVVWDGDDAGGATVEGELEIFAQRLDDMGAPIGANDFRVSSMGFDGDPNFDALDPAVAFDTQRAEFLVVWSGDDSSAVLRNGESEVFGQRLSASGAEIGADDFRISTMGPDSDPNFDASKPAVAYDPSHDAYLVVWEGDDLGPALAEGENEIFGQLLSGDGLAFGTDDFRISDMGIDLDPLTDAASPSVTYVAAARQYLVTWDGDDNFGTAVGEVEIYGQVLDAATGAEVDQNDFRLSDAGPDLNATFDASHPAVANAGPMNRSLVVWQADDDAGTLGPHEFEIFGQQFEHPVPLAVGDVSRAGVALVIEGPNPARGEVRLMLSAAAPGTWAVDVHDVAGRRVARQTVEFTAAGRTRLTVDASTLAPGLYLVRASNGARHATQKLVIRH</sequence>
<protein>
    <submittedName>
        <fullName evidence="3">T9SS type A sorting domain-containing protein</fullName>
    </submittedName>
</protein>
<evidence type="ECO:0000256" key="1">
    <source>
        <dbReference type="SAM" id="SignalP"/>
    </source>
</evidence>
<feature type="chain" id="PRO_5036828317" evidence="1">
    <location>
        <begin position="24"/>
        <end position="1252"/>
    </location>
</feature>
<name>A0A933S923_UNCEI</name>
<dbReference type="Proteomes" id="UP000696931">
    <property type="component" value="Unassembled WGS sequence"/>
</dbReference>
<accession>A0A933S923</accession>
<dbReference type="InterPro" id="IPR026444">
    <property type="entry name" value="Secre_tail"/>
</dbReference>
<dbReference type="AlphaFoldDB" id="A0A933S923"/>
<dbReference type="Pfam" id="PF18962">
    <property type="entry name" value="Por_Secre_tail"/>
    <property type="match status" value="1"/>
</dbReference>
<gene>
    <name evidence="3" type="ORF">HZA61_00430</name>
</gene>
<dbReference type="NCBIfam" id="TIGR04183">
    <property type="entry name" value="Por_Secre_tail"/>
    <property type="match status" value="1"/>
</dbReference>
<organism evidence="3 4">
    <name type="scientific">Eiseniibacteriota bacterium</name>
    <dbReference type="NCBI Taxonomy" id="2212470"/>
    <lineage>
        <taxon>Bacteria</taxon>
        <taxon>Candidatus Eiseniibacteriota</taxon>
    </lineage>
</organism>
<proteinExistence type="predicted"/>